<comment type="caution">
    <text evidence="2">The sequence shown here is derived from an EMBL/GenBank/DDBJ whole genome shotgun (WGS) entry which is preliminary data.</text>
</comment>
<reference evidence="2" key="1">
    <citation type="submission" date="2020-06" db="EMBL/GenBank/DDBJ databases">
        <authorList>
            <person name="Li T."/>
            <person name="Hu X."/>
            <person name="Zhang T."/>
            <person name="Song X."/>
            <person name="Zhang H."/>
            <person name="Dai N."/>
            <person name="Sheng W."/>
            <person name="Hou X."/>
            <person name="Wei L."/>
        </authorList>
    </citation>
    <scope>NUCLEOTIDE SEQUENCE</scope>
    <source>
        <strain evidence="2">G02</strain>
        <tissue evidence="2">Leaf</tissue>
    </source>
</reference>
<dbReference type="Pfam" id="PF07727">
    <property type="entry name" value="RVT_2"/>
    <property type="match status" value="1"/>
</dbReference>
<evidence type="ECO:0000259" key="1">
    <source>
        <dbReference type="Pfam" id="PF07727"/>
    </source>
</evidence>
<dbReference type="EMBL" id="JACGWJ010000023">
    <property type="protein sequence ID" value="KAL0325111.1"/>
    <property type="molecule type" value="Genomic_DNA"/>
</dbReference>
<evidence type="ECO:0000313" key="2">
    <source>
        <dbReference type="EMBL" id="KAL0325111.1"/>
    </source>
</evidence>
<dbReference type="InterPro" id="IPR013103">
    <property type="entry name" value="RVT_2"/>
</dbReference>
<feature type="domain" description="Reverse transcriptase Ty1/copia-type" evidence="1">
    <location>
        <begin position="145"/>
        <end position="208"/>
    </location>
</feature>
<reference evidence="2" key="2">
    <citation type="journal article" date="2024" name="Plant">
        <title>Genomic evolution and insights into agronomic trait innovations of Sesamum species.</title>
        <authorList>
            <person name="Miao H."/>
            <person name="Wang L."/>
            <person name="Qu L."/>
            <person name="Liu H."/>
            <person name="Sun Y."/>
            <person name="Le M."/>
            <person name="Wang Q."/>
            <person name="Wei S."/>
            <person name="Zheng Y."/>
            <person name="Lin W."/>
            <person name="Duan Y."/>
            <person name="Cao H."/>
            <person name="Xiong S."/>
            <person name="Wang X."/>
            <person name="Wei L."/>
            <person name="Li C."/>
            <person name="Ma Q."/>
            <person name="Ju M."/>
            <person name="Zhao R."/>
            <person name="Li G."/>
            <person name="Mu C."/>
            <person name="Tian Q."/>
            <person name="Mei H."/>
            <person name="Zhang T."/>
            <person name="Gao T."/>
            <person name="Zhang H."/>
        </authorList>
    </citation>
    <scope>NUCLEOTIDE SEQUENCE</scope>
    <source>
        <strain evidence="2">G02</strain>
    </source>
</reference>
<accession>A0AAW2M1T9</accession>
<protein>
    <recommendedName>
        <fullName evidence="1">Reverse transcriptase Ty1/copia-type domain-containing protein</fullName>
    </recommendedName>
</protein>
<organism evidence="2">
    <name type="scientific">Sesamum radiatum</name>
    <name type="common">Black benniseed</name>
    <dbReference type="NCBI Taxonomy" id="300843"/>
    <lineage>
        <taxon>Eukaryota</taxon>
        <taxon>Viridiplantae</taxon>
        <taxon>Streptophyta</taxon>
        <taxon>Embryophyta</taxon>
        <taxon>Tracheophyta</taxon>
        <taxon>Spermatophyta</taxon>
        <taxon>Magnoliopsida</taxon>
        <taxon>eudicotyledons</taxon>
        <taxon>Gunneridae</taxon>
        <taxon>Pentapetalae</taxon>
        <taxon>asterids</taxon>
        <taxon>lamiids</taxon>
        <taxon>Lamiales</taxon>
        <taxon>Pedaliaceae</taxon>
        <taxon>Sesamum</taxon>
    </lineage>
</organism>
<name>A0AAW2M1T9_SESRA</name>
<sequence>MFLDYVETSYVLRFLIIKSETPGIKVNTIVEFRDAVFLEYVFPIKIEIPSSVSLDDSLVSTSILEHVKMKTNVGVNPSSTSLTHEDSDEPRQSKRARIVKDFGSDFVTCNIEDNLVTFQDAMSCFETKQWKEVFKSEMGSIVSDETWVLVDLLSGCTTIGCKWIFEKKLKPDGTIDKFKARLVAKGFKQKEGINYFDTYSPVAWLTII</sequence>
<dbReference type="AlphaFoldDB" id="A0AAW2M1T9"/>
<gene>
    <name evidence="2" type="ORF">Sradi_5080400</name>
</gene>
<proteinExistence type="predicted"/>